<gene>
    <name evidence="11" type="primary">xerD</name>
    <name evidence="14" type="ORF">RFN29_02415</name>
</gene>
<keyword evidence="10 11" id="KW-0131">Cell cycle</keyword>
<organism evidence="14 15">
    <name type="scientific">Mesorhizobium captivum</name>
    <dbReference type="NCBI Taxonomy" id="3072319"/>
    <lineage>
        <taxon>Bacteria</taxon>
        <taxon>Pseudomonadati</taxon>
        <taxon>Pseudomonadota</taxon>
        <taxon>Alphaproteobacteria</taxon>
        <taxon>Hyphomicrobiales</taxon>
        <taxon>Phyllobacteriaceae</taxon>
        <taxon>Mesorhizobium</taxon>
    </lineage>
</organism>
<comment type="subcellular location">
    <subcellularLocation>
        <location evidence="1 11">Cytoplasm</location>
    </subcellularLocation>
</comment>
<evidence type="ECO:0000256" key="1">
    <source>
        <dbReference type="ARBA" id="ARBA00004496"/>
    </source>
</evidence>
<keyword evidence="5 11" id="KW-0132">Cell division</keyword>
<evidence type="ECO:0000259" key="12">
    <source>
        <dbReference type="PROSITE" id="PS51898"/>
    </source>
</evidence>
<dbReference type="InterPro" id="IPR010998">
    <property type="entry name" value="Integrase_recombinase_N"/>
</dbReference>
<dbReference type="HAMAP" id="MF_01807">
    <property type="entry name" value="Recomb_XerD"/>
    <property type="match status" value="1"/>
</dbReference>
<keyword evidence="4 11" id="KW-0963">Cytoplasm</keyword>
<dbReference type="RefSeq" id="WP_320224565.1">
    <property type="nucleotide sequence ID" value="NZ_JAVIJB010000011.1"/>
</dbReference>
<dbReference type="EMBL" id="JAVIJC010000002">
    <property type="protein sequence ID" value="MDX8490423.1"/>
    <property type="molecule type" value="Genomic_DNA"/>
</dbReference>
<dbReference type="CDD" id="cd00798">
    <property type="entry name" value="INT_XerDC_C"/>
    <property type="match status" value="1"/>
</dbReference>
<evidence type="ECO:0000256" key="5">
    <source>
        <dbReference type="ARBA" id="ARBA00022618"/>
    </source>
</evidence>
<dbReference type="Gene3D" id="1.10.443.10">
    <property type="entry name" value="Intergrase catalytic core"/>
    <property type="match status" value="1"/>
</dbReference>
<evidence type="ECO:0000256" key="6">
    <source>
        <dbReference type="ARBA" id="ARBA00022829"/>
    </source>
</evidence>
<feature type="domain" description="Core-binding (CB)" evidence="13">
    <location>
        <begin position="1"/>
        <end position="83"/>
    </location>
</feature>
<name>A0ABU4YTZ1_9HYPH</name>
<dbReference type="InterPro" id="IPR013762">
    <property type="entry name" value="Integrase-like_cat_sf"/>
</dbReference>
<evidence type="ECO:0000259" key="13">
    <source>
        <dbReference type="PROSITE" id="PS51900"/>
    </source>
</evidence>
<comment type="caution">
    <text evidence="14">The sequence shown here is derived from an EMBL/GenBank/DDBJ whole genome shotgun (WGS) entry which is preliminary data.</text>
</comment>
<dbReference type="PANTHER" id="PTHR30349">
    <property type="entry name" value="PHAGE INTEGRASE-RELATED"/>
    <property type="match status" value="1"/>
</dbReference>
<keyword evidence="7 11" id="KW-0229">DNA integration</keyword>
<evidence type="ECO:0000256" key="4">
    <source>
        <dbReference type="ARBA" id="ARBA00022490"/>
    </source>
</evidence>
<evidence type="ECO:0000256" key="9">
    <source>
        <dbReference type="ARBA" id="ARBA00023172"/>
    </source>
</evidence>
<feature type="domain" description="Tyr recombinase" evidence="12">
    <location>
        <begin position="104"/>
        <end position="297"/>
    </location>
</feature>
<sequence>MNSAARIEAFLEMMSAERGAAENTLSSYRRDLEDASEAIGGGLARAGAADIRAYLDDIAARGFAPTSQARKLSAIRQFFKFLYAEGLRGDDPTGTLDSPRKGRPLPKTMTEAETGRLLDRAAEEAAGAAQDGDRLAALRLHALVEVLYATGLRVSELVGLPVTVAQRDDRFFMVRGKGDKERMVPLSAKARAAMRAWLSERASRPAFADSPYLFPAASDSGHLSRQVFARDLKGLAARAGIASAKISPHVLRHAFASHLLQNGADLRAVQQLLGHADISTTQIYTHVLEERLVRLVNDHHPLAD</sequence>
<accession>A0ABU4YTZ1</accession>
<feature type="active site" evidence="11">
    <location>
        <position position="153"/>
    </location>
</feature>
<evidence type="ECO:0000256" key="2">
    <source>
        <dbReference type="ARBA" id="ARBA00010450"/>
    </source>
</evidence>
<feature type="active site" evidence="11">
    <location>
        <position position="249"/>
    </location>
</feature>
<dbReference type="InterPro" id="IPR011932">
    <property type="entry name" value="Recomb_XerD"/>
</dbReference>
<dbReference type="Pfam" id="PF02899">
    <property type="entry name" value="Phage_int_SAM_1"/>
    <property type="match status" value="1"/>
</dbReference>
<dbReference type="NCBIfam" id="NF001399">
    <property type="entry name" value="PRK00283.1"/>
    <property type="match status" value="1"/>
</dbReference>
<dbReference type="InterPro" id="IPR023009">
    <property type="entry name" value="Tyrosine_recombinase_XerC/XerD"/>
</dbReference>
<proteinExistence type="inferred from homology"/>
<protein>
    <recommendedName>
        <fullName evidence="3 11">Tyrosine recombinase XerD</fullName>
    </recommendedName>
</protein>
<evidence type="ECO:0000256" key="10">
    <source>
        <dbReference type="ARBA" id="ARBA00023306"/>
    </source>
</evidence>
<evidence type="ECO:0000256" key="7">
    <source>
        <dbReference type="ARBA" id="ARBA00022908"/>
    </source>
</evidence>
<keyword evidence="9 11" id="KW-0233">DNA recombination</keyword>
<evidence type="ECO:0000313" key="14">
    <source>
        <dbReference type="EMBL" id="MDX8490423.1"/>
    </source>
</evidence>
<dbReference type="Proteomes" id="UP001271249">
    <property type="component" value="Unassembled WGS sequence"/>
</dbReference>
<keyword evidence="8 11" id="KW-0238">DNA-binding</keyword>
<dbReference type="InterPro" id="IPR011010">
    <property type="entry name" value="DNA_brk_join_enz"/>
</dbReference>
<evidence type="ECO:0000256" key="3">
    <source>
        <dbReference type="ARBA" id="ARBA00015810"/>
    </source>
</evidence>
<keyword evidence="15" id="KW-1185">Reference proteome</keyword>
<keyword evidence="6 11" id="KW-0159">Chromosome partition</keyword>
<evidence type="ECO:0000313" key="15">
    <source>
        <dbReference type="Proteomes" id="UP001271249"/>
    </source>
</evidence>
<feature type="active site" evidence="11">
    <location>
        <position position="252"/>
    </location>
</feature>
<dbReference type="Gene3D" id="1.10.150.130">
    <property type="match status" value="1"/>
</dbReference>
<dbReference type="InterPro" id="IPR002104">
    <property type="entry name" value="Integrase_catalytic"/>
</dbReference>
<dbReference type="PROSITE" id="PS51900">
    <property type="entry name" value="CB"/>
    <property type="match status" value="1"/>
</dbReference>
<dbReference type="PROSITE" id="PS51898">
    <property type="entry name" value="TYR_RECOMBINASE"/>
    <property type="match status" value="1"/>
</dbReference>
<dbReference type="InterPro" id="IPR004107">
    <property type="entry name" value="Integrase_SAM-like_N"/>
</dbReference>
<feature type="active site" evidence="11">
    <location>
        <position position="275"/>
    </location>
</feature>
<comment type="function">
    <text evidence="11">Site-specific tyrosine recombinase, which acts by catalyzing the cutting and rejoining of the recombining DNA molecules. The XerC-XerD complex is essential to convert dimers of the bacterial chromosome into monomers to permit their segregation at cell division. It also contributes to the segregational stability of plasmids.</text>
</comment>
<dbReference type="PANTHER" id="PTHR30349:SF90">
    <property type="entry name" value="TYROSINE RECOMBINASE XERD"/>
    <property type="match status" value="1"/>
</dbReference>
<dbReference type="SUPFAM" id="SSF56349">
    <property type="entry name" value="DNA breaking-rejoining enzymes"/>
    <property type="match status" value="1"/>
</dbReference>
<comment type="similarity">
    <text evidence="2 11">Belongs to the 'phage' integrase family. XerD subfamily.</text>
</comment>
<comment type="subunit">
    <text evidence="11">Forms a cyclic heterotetrameric complex composed of two molecules of XerC and two molecules of XerD.</text>
</comment>
<feature type="active site" description="O-(3'-phospho-DNA)-tyrosine intermediate" evidence="11">
    <location>
        <position position="284"/>
    </location>
</feature>
<evidence type="ECO:0000256" key="8">
    <source>
        <dbReference type="ARBA" id="ARBA00023125"/>
    </source>
</evidence>
<reference evidence="14 15" key="1">
    <citation type="submission" date="2023-08" db="EMBL/GenBank/DDBJ databases">
        <title>Implementing the SeqCode for naming new Mesorhizobium species isolated from Vachellia karroo root nodules.</title>
        <authorList>
            <person name="Van Lill M."/>
        </authorList>
    </citation>
    <scope>NUCLEOTIDE SEQUENCE [LARGE SCALE GENOMIC DNA]</scope>
    <source>
        <strain evidence="14 15">VK22B</strain>
    </source>
</reference>
<evidence type="ECO:0000256" key="11">
    <source>
        <dbReference type="HAMAP-Rule" id="MF_01807"/>
    </source>
</evidence>
<dbReference type="InterPro" id="IPR044068">
    <property type="entry name" value="CB"/>
</dbReference>
<dbReference type="Pfam" id="PF00589">
    <property type="entry name" value="Phage_integrase"/>
    <property type="match status" value="1"/>
</dbReference>
<dbReference type="InterPro" id="IPR050090">
    <property type="entry name" value="Tyrosine_recombinase_XerCD"/>
</dbReference>
<feature type="active site" evidence="11">
    <location>
        <position position="177"/>
    </location>
</feature>
<dbReference type="HAMAP" id="MF_01808">
    <property type="entry name" value="Recomb_XerC_XerD"/>
    <property type="match status" value="1"/>
</dbReference>